<evidence type="ECO:0000259" key="8">
    <source>
        <dbReference type="Pfam" id="PF07992"/>
    </source>
</evidence>
<keyword evidence="3" id="KW-0285">Flavoprotein</keyword>
<evidence type="ECO:0000256" key="1">
    <source>
        <dbReference type="ARBA" id="ARBA00005272"/>
    </source>
</evidence>
<dbReference type="Proteomes" id="UP000199664">
    <property type="component" value="Unassembled WGS sequence"/>
</dbReference>
<dbReference type="SUPFAM" id="SSF51905">
    <property type="entry name" value="FAD/NAD(P)-binding domain"/>
    <property type="match status" value="2"/>
</dbReference>
<dbReference type="AlphaFoldDB" id="A0A1H7ZJ19"/>
<dbReference type="Pfam" id="PF07992">
    <property type="entry name" value="Pyr_redox_2"/>
    <property type="match status" value="1"/>
</dbReference>
<evidence type="ECO:0000256" key="5">
    <source>
        <dbReference type="ARBA" id="ARBA00023002"/>
    </source>
</evidence>
<dbReference type="GO" id="GO:0050136">
    <property type="term" value="F:NADH dehydrogenase (quinone) (non-electrogenic) activity"/>
    <property type="evidence" value="ECO:0007669"/>
    <property type="project" value="UniProtKB-EC"/>
</dbReference>
<name>A0A1H7ZJ19_9HYPH</name>
<dbReference type="InterPro" id="IPR023753">
    <property type="entry name" value="FAD/NAD-binding_dom"/>
</dbReference>
<protein>
    <recommendedName>
        <fullName evidence="2">NADH:ubiquinone reductase (non-electrogenic)</fullName>
        <ecNumber evidence="2">1.6.5.9</ecNumber>
    </recommendedName>
</protein>
<evidence type="ECO:0000313" key="9">
    <source>
        <dbReference type="EMBL" id="SEM57427.1"/>
    </source>
</evidence>
<proteinExistence type="inferred from homology"/>
<keyword evidence="5" id="KW-0560">Oxidoreductase</keyword>
<evidence type="ECO:0000256" key="2">
    <source>
        <dbReference type="ARBA" id="ARBA00012637"/>
    </source>
</evidence>
<evidence type="ECO:0000313" key="10">
    <source>
        <dbReference type="Proteomes" id="UP000199664"/>
    </source>
</evidence>
<dbReference type="RefSeq" id="WP_091842498.1">
    <property type="nucleotide sequence ID" value="NZ_FOAN01000014.1"/>
</dbReference>
<evidence type="ECO:0000256" key="3">
    <source>
        <dbReference type="ARBA" id="ARBA00022630"/>
    </source>
</evidence>
<dbReference type="Gene3D" id="3.50.50.100">
    <property type="match status" value="1"/>
</dbReference>
<keyword evidence="10" id="KW-1185">Reference proteome</keyword>
<dbReference type="PRINTS" id="PR00368">
    <property type="entry name" value="FADPNR"/>
</dbReference>
<dbReference type="OrthoDB" id="9781621at2"/>
<dbReference type="InterPro" id="IPR045024">
    <property type="entry name" value="NDH-2"/>
</dbReference>
<keyword evidence="6" id="KW-0520">NAD</keyword>
<comment type="catalytic activity">
    <reaction evidence="7">
        <text>a quinone + NADH + H(+) = a quinol + NAD(+)</text>
        <dbReference type="Rhea" id="RHEA:46160"/>
        <dbReference type="ChEBI" id="CHEBI:15378"/>
        <dbReference type="ChEBI" id="CHEBI:24646"/>
        <dbReference type="ChEBI" id="CHEBI:57540"/>
        <dbReference type="ChEBI" id="CHEBI:57945"/>
        <dbReference type="ChEBI" id="CHEBI:132124"/>
        <dbReference type="EC" id="1.6.5.9"/>
    </reaction>
</comment>
<dbReference type="PANTHER" id="PTHR43706">
    <property type="entry name" value="NADH DEHYDROGENASE"/>
    <property type="match status" value="1"/>
</dbReference>
<dbReference type="PANTHER" id="PTHR43706:SF47">
    <property type="entry name" value="EXTERNAL NADH-UBIQUINONE OXIDOREDUCTASE 1, MITOCHONDRIAL-RELATED"/>
    <property type="match status" value="1"/>
</dbReference>
<reference evidence="10" key="1">
    <citation type="submission" date="2016-10" db="EMBL/GenBank/DDBJ databases">
        <authorList>
            <person name="Varghese N."/>
            <person name="Submissions S."/>
        </authorList>
    </citation>
    <scope>NUCLEOTIDE SEQUENCE [LARGE SCALE GENOMIC DNA]</scope>
    <source>
        <strain evidence="10">LMG 26383,CCUG 61248,R- 45681</strain>
    </source>
</reference>
<evidence type="ECO:0000256" key="7">
    <source>
        <dbReference type="ARBA" id="ARBA00047599"/>
    </source>
</evidence>
<sequence>MAAIATTTTIPRVVIIGAGFGGLAAAHALKHAPVDLTIVDRRNFHLFQPLLYQVATASLSPADIAAPIRSVLRGQANARVVLDKVVDVDRRARRVVTENGRSIPFDYLVVATGARHSYFGRDDWAVAAPGIKTVDDATRVRAKILKALEEAELEDDEAIRKALLTFVIVGGGPTGVEMAGAIAELVRHAAGRDFRRISSDNISIVLVEAGPRILPGFREELSSSAHHALEAMGVSVAIRTMVTDVSDEGVMLGAMRLPARTVIWAAGVKASPAGRWLDAPVDRAGRVKVEADFSLPDDPAILVIGDTAAYAGTDGAMLPGVAPAAKQAGHWVGSLIATRVLSAPEPVPFRYRDAGSMATIGRKFAIVDLGWLRLTGFPAWLLWSAAHVWFLIGFRSRLSVATSWLWSYLTYERGARLITGREIALARPATETLQQKDAA</sequence>
<dbReference type="EC" id="1.6.5.9" evidence="2"/>
<gene>
    <name evidence="9" type="ORF">SAMN04515666_11495</name>
</gene>
<evidence type="ECO:0000256" key="6">
    <source>
        <dbReference type="ARBA" id="ARBA00023027"/>
    </source>
</evidence>
<keyword evidence="4" id="KW-0274">FAD</keyword>
<dbReference type="EMBL" id="FOAN01000014">
    <property type="protein sequence ID" value="SEM57427.1"/>
    <property type="molecule type" value="Genomic_DNA"/>
</dbReference>
<feature type="domain" description="FAD/NAD(P)-binding" evidence="8">
    <location>
        <begin position="12"/>
        <end position="328"/>
    </location>
</feature>
<evidence type="ECO:0000256" key="4">
    <source>
        <dbReference type="ARBA" id="ARBA00022827"/>
    </source>
</evidence>
<organism evidence="9 10">
    <name type="scientific">Bosea lupini</name>
    <dbReference type="NCBI Taxonomy" id="1036779"/>
    <lineage>
        <taxon>Bacteria</taxon>
        <taxon>Pseudomonadati</taxon>
        <taxon>Pseudomonadota</taxon>
        <taxon>Alphaproteobacteria</taxon>
        <taxon>Hyphomicrobiales</taxon>
        <taxon>Boseaceae</taxon>
        <taxon>Bosea</taxon>
    </lineage>
</organism>
<dbReference type="PRINTS" id="PR00411">
    <property type="entry name" value="PNDRDTASEI"/>
</dbReference>
<dbReference type="InterPro" id="IPR036188">
    <property type="entry name" value="FAD/NAD-bd_sf"/>
</dbReference>
<accession>A0A1H7ZJ19</accession>
<dbReference type="STRING" id="1036779.SAMN04515666_11495"/>
<comment type="similarity">
    <text evidence="1">Belongs to the NADH dehydrogenase family.</text>
</comment>